<sequence length="172" mass="19219">MKLEVVEDDQDPSLYIDSNAPQKAASKGGLFPSPPSFHCPANSTGVGCLADFLRLDITSSDHRRLRLEVCPYAQINNRTEVYGQDFKQTNDDEEEGEMYYGLATTPINSPIMTFGPIYNFTSIDFMVNLQLGGGPMSHLGVGNESEVRHHGWVKGLLFEYICKFVRPFCCQN</sequence>
<name>A0A0R3TP64_RODNA</name>
<reference evidence="1 2" key="2">
    <citation type="submission" date="2018-11" db="EMBL/GenBank/DDBJ databases">
        <authorList>
            <consortium name="Pathogen Informatics"/>
        </authorList>
    </citation>
    <scope>NUCLEOTIDE SEQUENCE [LARGE SCALE GENOMIC DNA]</scope>
</reference>
<gene>
    <name evidence="1" type="ORF">HNAJ_LOCUS9233</name>
</gene>
<dbReference type="Proteomes" id="UP000278807">
    <property type="component" value="Unassembled WGS sequence"/>
</dbReference>
<evidence type="ECO:0000313" key="3">
    <source>
        <dbReference type="WBParaSite" id="HNAJ_0000923701-mRNA-1"/>
    </source>
</evidence>
<evidence type="ECO:0000313" key="1">
    <source>
        <dbReference type="EMBL" id="VDO05604.1"/>
    </source>
</evidence>
<protein>
    <submittedName>
        <fullName evidence="3">Peptidase A1 domain-containing protein</fullName>
    </submittedName>
</protein>
<dbReference type="EMBL" id="UZAE01012540">
    <property type="protein sequence ID" value="VDO05604.1"/>
    <property type="molecule type" value="Genomic_DNA"/>
</dbReference>
<organism evidence="3">
    <name type="scientific">Rodentolepis nana</name>
    <name type="common">Dwarf tapeworm</name>
    <name type="synonym">Hymenolepis nana</name>
    <dbReference type="NCBI Taxonomy" id="102285"/>
    <lineage>
        <taxon>Eukaryota</taxon>
        <taxon>Metazoa</taxon>
        <taxon>Spiralia</taxon>
        <taxon>Lophotrochozoa</taxon>
        <taxon>Platyhelminthes</taxon>
        <taxon>Cestoda</taxon>
        <taxon>Eucestoda</taxon>
        <taxon>Cyclophyllidea</taxon>
        <taxon>Hymenolepididae</taxon>
        <taxon>Rodentolepis</taxon>
    </lineage>
</organism>
<proteinExistence type="predicted"/>
<dbReference type="AlphaFoldDB" id="A0A0R3TP64"/>
<accession>A0A0R3TP64</accession>
<keyword evidence="2" id="KW-1185">Reference proteome</keyword>
<reference evidence="3" key="1">
    <citation type="submission" date="2017-02" db="UniProtKB">
        <authorList>
            <consortium name="WormBaseParasite"/>
        </authorList>
    </citation>
    <scope>IDENTIFICATION</scope>
</reference>
<dbReference type="WBParaSite" id="HNAJ_0000923701-mRNA-1">
    <property type="protein sequence ID" value="HNAJ_0000923701-mRNA-1"/>
    <property type="gene ID" value="HNAJ_0000923701"/>
</dbReference>
<evidence type="ECO:0000313" key="2">
    <source>
        <dbReference type="Proteomes" id="UP000278807"/>
    </source>
</evidence>